<proteinExistence type="predicted"/>
<dbReference type="Proteomes" id="UP000218288">
    <property type="component" value="Chromosome"/>
</dbReference>
<protein>
    <submittedName>
        <fullName evidence="2">Esterase</fullName>
    </submittedName>
</protein>
<name>A0A160PHR0_9HYPH</name>
<feature type="region of interest" description="Disordered" evidence="1">
    <location>
        <begin position="38"/>
        <end position="60"/>
    </location>
</feature>
<evidence type="ECO:0000256" key="1">
    <source>
        <dbReference type="SAM" id="MobiDB-lite"/>
    </source>
</evidence>
<evidence type="ECO:0000313" key="2">
    <source>
        <dbReference type="EMBL" id="BAU92987.1"/>
    </source>
</evidence>
<evidence type="ECO:0000313" key="3">
    <source>
        <dbReference type="Proteomes" id="UP000218288"/>
    </source>
</evidence>
<dbReference type="AlphaFoldDB" id="A0A160PHR0"/>
<sequence>MGPAVEAIFISSDFIVIPADNPMPAVRDVPFGQARHAYGPSLECAETDDKRMTKKSKQAG</sequence>
<organism evidence="2 3">
    <name type="scientific">Methylorubrum populi</name>
    <dbReference type="NCBI Taxonomy" id="223967"/>
    <lineage>
        <taxon>Bacteria</taxon>
        <taxon>Pseudomonadati</taxon>
        <taxon>Pseudomonadota</taxon>
        <taxon>Alphaproteobacteria</taxon>
        <taxon>Hyphomicrobiales</taxon>
        <taxon>Methylobacteriaceae</taxon>
        <taxon>Methylorubrum</taxon>
    </lineage>
</organism>
<dbReference type="EMBL" id="AP014809">
    <property type="protein sequence ID" value="BAU92987.1"/>
    <property type="molecule type" value="Genomic_DNA"/>
</dbReference>
<reference evidence="2 3" key="1">
    <citation type="journal article" date="2016" name="Genome Announc.">
        <title>Complete Genome Sequence of Methylobacterium populi P-1M, Isolated from Pink-Pigmented Household Biofilm.</title>
        <authorList>
            <person name="Morohoshi T."/>
            <person name="Ikeda T."/>
        </authorList>
    </citation>
    <scope>NUCLEOTIDE SEQUENCE [LARGE SCALE GENOMIC DNA]</scope>
    <source>
        <strain evidence="2 3">P-1M</strain>
    </source>
</reference>
<accession>A0A160PHR0</accession>
<gene>
    <name evidence="2" type="ORF">MPPM_4382</name>
</gene>